<evidence type="ECO:0008006" key="4">
    <source>
        <dbReference type="Google" id="ProtNLM"/>
    </source>
</evidence>
<feature type="region of interest" description="Disordered" evidence="1">
    <location>
        <begin position="1"/>
        <end position="24"/>
    </location>
</feature>
<organism evidence="2 3">
    <name type="scientific">Ananas comosus</name>
    <name type="common">Pineapple</name>
    <name type="synonym">Ananas ananas</name>
    <dbReference type="NCBI Taxonomy" id="4615"/>
    <lineage>
        <taxon>Eukaryota</taxon>
        <taxon>Viridiplantae</taxon>
        <taxon>Streptophyta</taxon>
        <taxon>Embryophyta</taxon>
        <taxon>Tracheophyta</taxon>
        <taxon>Spermatophyta</taxon>
        <taxon>Magnoliopsida</taxon>
        <taxon>Liliopsida</taxon>
        <taxon>Poales</taxon>
        <taxon>Bromeliaceae</taxon>
        <taxon>Bromelioideae</taxon>
        <taxon>Ananas</taxon>
    </lineage>
</organism>
<evidence type="ECO:0000313" key="3">
    <source>
        <dbReference type="Proteomes" id="UP000092600"/>
    </source>
</evidence>
<accession>A0A199VWG3</accession>
<evidence type="ECO:0000313" key="2">
    <source>
        <dbReference type="EMBL" id="OAY81359.1"/>
    </source>
</evidence>
<proteinExistence type="predicted"/>
<dbReference type="Gene3D" id="3.60.10.10">
    <property type="entry name" value="Endonuclease/exonuclease/phosphatase"/>
    <property type="match status" value="1"/>
</dbReference>
<dbReference type="EMBL" id="LSRQ01000676">
    <property type="protein sequence ID" value="OAY81359.1"/>
    <property type="molecule type" value="Genomic_DNA"/>
</dbReference>
<reference evidence="2 3" key="1">
    <citation type="journal article" date="2016" name="DNA Res.">
        <title>The draft genome of MD-2 pineapple using hybrid error correction of long reads.</title>
        <authorList>
            <person name="Redwan R.M."/>
            <person name="Saidin A."/>
            <person name="Kumar S.V."/>
        </authorList>
    </citation>
    <scope>NUCLEOTIDE SEQUENCE [LARGE SCALE GENOMIC DNA]</scope>
    <source>
        <strain evidence="3">cv. MD2</strain>
        <tissue evidence="2">Leaf</tissue>
    </source>
</reference>
<feature type="non-terminal residue" evidence="2">
    <location>
        <position position="391"/>
    </location>
</feature>
<dbReference type="InterPro" id="IPR036691">
    <property type="entry name" value="Endo/exonu/phosph_ase_sf"/>
</dbReference>
<dbReference type="PANTHER" id="PTHR33116:SF78">
    <property type="entry name" value="OS12G0587133 PROTEIN"/>
    <property type="match status" value="1"/>
</dbReference>
<dbReference type="SUPFAM" id="SSF56219">
    <property type="entry name" value="DNase I-like"/>
    <property type="match status" value="1"/>
</dbReference>
<dbReference type="STRING" id="4615.A0A199VWG3"/>
<feature type="non-terminal residue" evidence="2">
    <location>
        <position position="1"/>
    </location>
</feature>
<protein>
    <recommendedName>
        <fullName evidence="4">Endonuclease/exonuclease/phosphatase domain-containing protein</fullName>
    </recommendedName>
</protein>
<feature type="region of interest" description="Disordered" evidence="1">
    <location>
        <begin position="76"/>
        <end position="96"/>
    </location>
</feature>
<name>A0A199VWG3_ANACO</name>
<comment type="caution">
    <text evidence="2">The sequence shown here is derived from an EMBL/GenBank/DDBJ whole genome shotgun (WGS) entry which is preliminary data.</text>
</comment>
<evidence type="ECO:0000256" key="1">
    <source>
        <dbReference type="SAM" id="MobiDB-lite"/>
    </source>
</evidence>
<dbReference type="PANTHER" id="PTHR33116">
    <property type="entry name" value="REVERSE TRANSCRIPTASE ZINC-BINDING DOMAIN-CONTAINING PROTEIN-RELATED-RELATED"/>
    <property type="match status" value="1"/>
</dbReference>
<dbReference type="Proteomes" id="UP000092600">
    <property type="component" value="Unassembled WGS sequence"/>
</dbReference>
<dbReference type="AlphaFoldDB" id="A0A199VWG3"/>
<sequence>SLPPEQRLSPIPAPNSGLGLAVDSGLSSLPVLRPSPIPAPDLDLGQLLHPPLSTPSPLPFLPELGLGHPSRFHLTQPLHLSAPGRGPPTESGLSLLPDSRPLDSGLAAQLTPGHDQDSALLRNYSLTLHLTHRASGKPFFITNAYGPPTWDGKEEFCSELLSLSSSCPSNWVICGDFNFTKNQSERKGQPWSSKAMAMFTDLINSLARAELKAQLLLILEEEEILWKTRAKQRWLKEGDGNTKFFHAVANGRKRSNTIVAIEDDTGQQITNEELKRSYFYQYFKRVLGIRGYPSSFGDWSAFTIKTATFQLGSDKAPADGFSLVFFQTFWDVVKEDIFKINKEKSELHYLGPTPSKAARLANILGCQVGRLPFRYLGLPLHNKQLRKEDWA</sequence>
<gene>
    <name evidence="2" type="ORF">ACMD2_23820</name>
</gene>